<dbReference type="FunFam" id="3.30.300.20:FF:000002">
    <property type="entry name" value="Transcription termination/antitermination protein NusA"/>
    <property type="match status" value="1"/>
</dbReference>
<dbReference type="NCBIfam" id="TIGR01954">
    <property type="entry name" value="nusA_Cterm_rpt"/>
    <property type="match status" value="1"/>
</dbReference>
<dbReference type="GO" id="GO:0000166">
    <property type="term" value="F:nucleotide binding"/>
    <property type="evidence" value="ECO:0007669"/>
    <property type="project" value="InterPro"/>
</dbReference>
<feature type="domain" description="S1 motif" evidence="8">
    <location>
        <begin position="142"/>
        <end position="206"/>
    </location>
</feature>
<dbReference type="EMBL" id="JACIIV010000016">
    <property type="protein sequence ID" value="MBB6228171.1"/>
    <property type="molecule type" value="Genomic_DNA"/>
</dbReference>
<dbReference type="SMART" id="SM00316">
    <property type="entry name" value="S1"/>
    <property type="match status" value="1"/>
</dbReference>
<dbReference type="Pfam" id="PF00575">
    <property type="entry name" value="S1"/>
    <property type="match status" value="1"/>
</dbReference>
<dbReference type="GO" id="GO:0003723">
    <property type="term" value="F:RNA binding"/>
    <property type="evidence" value="ECO:0007669"/>
    <property type="project" value="UniProtKB-UniRule"/>
</dbReference>
<evidence type="ECO:0000259" key="8">
    <source>
        <dbReference type="PROSITE" id="PS50126"/>
    </source>
</evidence>
<dbReference type="Gene3D" id="2.40.50.140">
    <property type="entry name" value="Nucleic acid-binding proteins"/>
    <property type="match status" value="1"/>
</dbReference>
<dbReference type="InterPro" id="IPR009019">
    <property type="entry name" value="KH_sf_prok-type"/>
</dbReference>
<dbReference type="InterPro" id="IPR003029">
    <property type="entry name" value="S1_domain"/>
</dbReference>
<keyword evidence="3 7" id="KW-0889">Transcription antitermination</keyword>
<dbReference type="PANTHER" id="PTHR22648">
    <property type="entry name" value="TRANSCRIPTION TERMINATION FACTOR NUSA"/>
    <property type="match status" value="1"/>
</dbReference>
<dbReference type="GO" id="GO:0006353">
    <property type="term" value="P:DNA-templated transcription termination"/>
    <property type="evidence" value="ECO:0007669"/>
    <property type="project" value="UniProtKB-UniRule"/>
</dbReference>
<dbReference type="NCBIfam" id="TIGR01953">
    <property type="entry name" value="NusA"/>
    <property type="match status" value="1"/>
</dbReference>
<dbReference type="HAMAP" id="MF_00945_B">
    <property type="entry name" value="NusA_B"/>
    <property type="match status" value="1"/>
</dbReference>
<dbReference type="Pfam" id="PF08529">
    <property type="entry name" value="NusA_N"/>
    <property type="match status" value="1"/>
</dbReference>
<evidence type="ECO:0000256" key="4">
    <source>
        <dbReference type="ARBA" id="ARBA00022884"/>
    </source>
</evidence>
<evidence type="ECO:0000256" key="6">
    <source>
        <dbReference type="ARBA" id="ARBA00023163"/>
    </source>
</evidence>
<dbReference type="SUPFAM" id="SSF50249">
    <property type="entry name" value="Nucleic acid-binding proteins"/>
    <property type="match status" value="1"/>
</dbReference>
<dbReference type="SUPFAM" id="SSF47794">
    <property type="entry name" value="Rad51 N-terminal domain-like"/>
    <property type="match status" value="2"/>
</dbReference>
<accession>A0A841L980</accession>
<dbReference type="SUPFAM" id="SSF54814">
    <property type="entry name" value="Prokaryotic type KH domain (KH-domain type II)"/>
    <property type="match status" value="2"/>
</dbReference>
<dbReference type="GO" id="GO:0031564">
    <property type="term" value="P:transcription antitermination"/>
    <property type="evidence" value="ECO:0007669"/>
    <property type="project" value="UniProtKB-UniRule"/>
</dbReference>
<reference evidence="9 10" key="1">
    <citation type="submission" date="2020-08" db="EMBL/GenBank/DDBJ databases">
        <title>Genomic Encyclopedia of Type Strains, Phase IV (KMG-IV): sequencing the most valuable type-strain genomes for metagenomic binning, comparative biology and taxonomic classification.</title>
        <authorList>
            <person name="Goeker M."/>
        </authorList>
    </citation>
    <scope>NUCLEOTIDE SEQUENCE [LARGE SCALE GENOMIC DNA]</scope>
    <source>
        <strain evidence="9 10">DSM 102189</strain>
    </source>
</reference>
<dbReference type="AlphaFoldDB" id="A0A841L980"/>
<dbReference type="PANTHER" id="PTHR22648:SF0">
    <property type="entry name" value="TRANSCRIPTION TERMINATION_ANTITERMINATION PROTEIN NUSA"/>
    <property type="match status" value="1"/>
</dbReference>
<dbReference type="RefSeq" id="WP_184200020.1">
    <property type="nucleotide sequence ID" value="NZ_BMOX01000040.1"/>
</dbReference>
<dbReference type="InterPro" id="IPR036555">
    <property type="entry name" value="NusA_N_sf"/>
</dbReference>
<dbReference type="InterPro" id="IPR004087">
    <property type="entry name" value="KH_dom"/>
</dbReference>
<dbReference type="InterPro" id="IPR058582">
    <property type="entry name" value="KH_NusA_2nd"/>
</dbReference>
<dbReference type="InterPro" id="IPR012340">
    <property type="entry name" value="NA-bd_OB-fold"/>
</dbReference>
<dbReference type="Pfam" id="PF26594">
    <property type="entry name" value="KH_NusA_2nd"/>
    <property type="match status" value="1"/>
</dbReference>
<dbReference type="PROSITE" id="PS50084">
    <property type="entry name" value="KH_TYPE_1"/>
    <property type="match status" value="1"/>
</dbReference>
<evidence type="ECO:0000256" key="1">
    <source>
        <dbReference type="ARBA" id="ARBA00022472"/>
    </source>
</evidence>
<dbReference type="GO" id="GO:0003700">
    <property type="term" value="F:DNA-binding transcription factor activity"/>
    <property type="evidence" value="ECO:0007669"/>
    <property type="project" value="InterPro"/>
</dbReference>
<protein>
    <recommendedName>
        <fullName evidence="7">Transcription termination/antitermination protein NusA</fullName>
    </recommendedName>
</protein>
<comment type="subcellular location">
    <subcellularLocation>
        <location evidence="7">Cytoplasm</location>
    </subcellularLocation>
</comment>
<dbReference type="FunFam" id="2.40.50.140:FF:000058">
    <property type="entry name" value="Transcription termination/antitermination protein NusA"/>
    <property type="match status" value="1"/>
</dbReference>
<dbReference type="Gene3D" id="3.30.1480.10">
    <property type="entry name" value="NusA, N-terminal domain"/>
    <property type="match status" value="1"/>
</dbReference>
<evidence type="ECO:0000313" key="9">
    <source>
        <dbReference type="EMBL" id="MBB6228171.1"/>
    </source>
</evidence>
<keyword evidence="2 7" id="KW-0963">Cytoplasm</keyword>
<organism evidence="9 10">
    <name type="scientific">Polymorphobacter multimanifer</name>
    <dbReference type="NCBI Taxonomy" id="1070431"/>
    <lineage>
        <taxon>Bacteria</taxon>
        <taxon>Pseudomonadati</taxon>
        <taxon>Pseudomonadota</taxon>
        <taxon>Alphaproteobacteria</taxon>
        <taxon>Sphingomonadales</taxon>
        <taxon>Sphingosinicellaceae</taxon>
        <taxon>Polymorphobacter</taxon>
    </lineage>
</organism>
<dbReference type="InterPro" id="IPR025249">
    <property type="entry name" value="TF_NusA_KH_1st"/>
</dbReference>
<dbReference type="InterPro" id="IPR010213">
    <property type="entry name" value="TF_NusA"/>
</dbReference>
<proteinExistence type="inferred from homology"/>
<dbReference type="PROSITE" id="PS50126">
    <property type="entry name" value="S1"/>
    <property type="match status" value="1"/>
</dbReference>
<evidence type="ECO:0000256" key="7">
    <source>
        <dbReference type="HAMAP-Rule" id="MF_00945"/>
    </source>
</evidence>
<dbReference type="Proteomes" id="UP000538147">
    <property type="component" value="Unassembled WGS sequence"/>
</dbReference>
<keyword evidence="5 7" id="KW-0805">Transcription regulation</keyword>
<comment type="similarity">
    <text evidence="7">Belongs to the NusA family.</text>
</comment>
<evidence type="ECO:0000313" key="10">
    <source>
        <dbReference type="Proteomes" id="UP000538147"/>
    </source>
</evidence>
<comment type="caution">
    <text evidence="9">The sequence shown here is derived from an EMBL/GenBank/DDBJ whole genome shotgun (WGS) entry which is preliminary data.</text>
</comment>
<comment type="subunit">
    <text evidence="7">Monomer. Binds directly to the core enzyme of the DNA-dependent RNA polymerase and to nascent RNA.</text>
</comment>
<sequence>MATAITANRAELLAIADAVAREKSIDRGIVIEAMEDAIQRAARARYGAENDIRAKIDAKSGETRLWRVLEVVEEPEDFFKQIGVKEALKKDKSAVLGDFIVDPLPPVEFGRIAAQAAKQVIVQKVRDAERERQFEEYKDRAGEIIIGVVKRAEFGHVVVDLGKAEGVIRRDQQIPREVLKPGDRVRSLILSVRREVRGPQIFLSRAAGDFMKKLFAQEVPEIYDGIIEIKAVARDPGSRAKIGVISRDSSIDPVGACVGMKGSRVQAVVQELQGEKIDIIPWSPDVATFVVNALQPAEVAKVVLDEQDNRIDVVVPDDQLSLAIGRRGQNVRLASQLTGRQIDIMTEADESERRQKEFVEKSTMFESELDVDETLAQLLVAEGFSELEEVAYVELDEIASIEGLEEVASELQSRAVEALERRDATAREERRALGVDDALAEIQGLTEAMLVVLGKKGVKTLDDLGDLATDELVGRSGILKDTPLTEDDGNRIIMAARAHWFEDEASDEGDAPADGGQ</sequence>
<dbReference type="InterPro" id="IPR015946">
    <property type="entry name" value="KH_dom-like_a/b"/>
</dbReference>
<comment type="function">
    <text evidence="7">Participates in both transcription termination and antitermination.</text>
</comment>
<gene>
    <name evidence="7" type="primary">nusA</name>
    <name evidence="9" type="ORF">FHS79_002356</name>
</gene>
<dbReference type="CDD" id="cd04455">
    <property type="entry name" value="S1_NusA"/>
    <property type="match status" value="1"/>
</dbReference>
<dbReference type="CDD" id="cd02134">
    <property type="entry name" value="KH-II_NusA_rpt1"/>
    <property type="match status" value="1"/>
</dbReference>
<dbReference type="InterPro" id="IPR010995">
    <property type="entry name" value="DNA_repair_Rad51/TF_NusA_a-hlx"/>
</dbReference>
<name>A0A841L980_9SPHN</name>
<keyword evidence="4 7" id="KW-0694">RNA-binding</keyword>
<dbReference type="SMART" id="SM00322">
    <property type="entry name" value="KH"/>
    <property type="match status" value="2"/>
</dbReference>
<keyword evidence="1 7" id="KW-0806">Transcription termination</keyword>
<evidence type="ECO:0000256" key="5">
    <source>
        <dbReference type="ARBA" id="ARBA00023015"/>
    </source>
</evidence>
<keyword evidence="6 7" id="KW-0804">Transcription</keyword>
<dbReference type="Pfam" id="PF13184">
    <property type="entry name" value="KH_NusA_1st"/>
    <property type="match status" value="1"/>
</dbReference>
<dbReference type="GO" id="GO:0005829">
    <property type="term" value="C:cytosol"/>
    <property type="evidence" value="ECO:0007669"/>
    <property type="project" value="TreeGrafter"/>
</dbReference>
<dbReference type="Gene3D" id="1.10.150.20">
    <property type="entry name" value="5' to 3' exonuclease, C-terminal subdomain"/>
    <property type="match status" value="2"/>
</dbReference>
<evidence type="ECO:0000256" key="2">
    <source>
        <dbReference type="ARBA" id="ARBA00022490"/>
    </source>
</evidence>
<dbReference type="CDD" id="cd22529">
    <property type="entry name" value="KH-II_NusA_rpt2"/>
    <property type="match status" value="1"/>
</dbReference>
<dbReference type="InterPro" id="IPR010214">
    <property type="entry name" value="Tscrpt_termin_fac_NusA_C_rpt"/>
</dbReference>
<dbReference type="InterPro" id="IPR030842">
    <property type="entry name" value="TF_NusA_bacterial"/>
</dbReference>
<dbReference type="SUPFAM" id="SSF69705">
    <property type="entry name" value="Transcription factor NusA, N-terminal domain"/>
    <property type="match status" value="1"/>
</dbReference>
<dbReference type="FunFam" id="3.30.300.20:FF:000005">
    <property type="entry name" value="Transcription termination/antitermination protein NusA"/>
    <property type="match status" value="1"/>
</dbReference>
<dbReference type="Gene3D" id="3.30.300.20">
    <property type="match status" value="2"/>
</dbReference>
<dbReference type="InterPro" id="IPR013735">
    <property type="entry name" value="TF_NusA_N"/>
</dbReference>
<evidence type="ECO:0000256" key="3">
    <source>
        <dbReference type="ARBA" id="ARBA00022814"/>
    </source>
</evidence>
<keyword evidence="10" id="KW-1185">Reference proteome</keyword>